<comment type="caution">
    <text evidence="1">The sequence shown here is derived from an EMBL/GenBank/DDBJ whole genome shotgun (WGS) entry which is preliminary data.</text>
</comment>
<dbReference type="EMBL" id="AMYD01002493">
    <property type="protein sequence ID" value="EQB48883.1"/>
    <property type="molecule type" value="Genomic_DNA"/>
</dbReference>
<dbReference type="Proteomes" id="UP000015530">
    <property type="component" value="Unassembled WGS sequence"/>
</dbReference>
<evidence type="ECO:0000313" key="2">
    <source>
        <dbReference type="Proteomes" id="UP000015530"/>
    </source>
</evidence>
<gene>
    <name evidence="1" type="ORF">CGLO_11837</name>
</gene>
<evidence type="ECO:0000313" key="1">
    <source>
        <dbReference type="EMBL" id="EQB48883.1"/>
    </source>
</evidence>
<reference evidence="2" key="1">
    <citation type="journal article" date="2013" name="Mol. Plant Microbe Interact.">
        <title>Global aspects of pacC regulation of pathogenicity genes in Colletotrichum gloeosporioides as revealed by transcriptome analysis.</title>
        <authorList>
            <person name="Alkan N."/>
            <person name="Meng X."/>
            <person name="Friedlander G."/>
            <person name="Reuveni E."/>
            <person name="Sukno S."/>
            <person name="Sherman A."/>
            <person name="Thon M."/>
            <person name="Fluhr R."/>
            <person name="Prusky D."/>
        </authorList>
    </citation>
    <scope>NUCLEOTIDE SEQUENCE [LARGE SCALE GENOMIC DNA]</scope>
    <source>
        <strain evidence="2">Cg-14</strain>
    </source>
</reference>
<accession>T0K7D5</accession>
<dbReference type="AlphaFoldDB" id="T0K7D5"/>
<organism evidence="1 2">
    <name type="scientific">Colletotrichum gloeosporioides (strain Cg-14)</name>
    <name type="common">Anthracnose fungus</name>
    <name type="synonym">Glomerella cingulata</name>
    <dbReference type="NCBI Taxonomy" id="1237896"/>
    <lineage>
        <taxon>Eukaryota</taxon>
        <taxon>Fungi</taxon>
        <taxon>Dikarya</taxon>
        <taxon>Ascomycota</taxon>
        <taxon>Pezizomycotina</taxon>
        <taxon>Sordariomycetes</taxon>
        <taxon>Hypocreomycetidae</taxon>
        <taxon>Glomerellales</taxon>
        <taxon>Glomerellaceae</taxon>
        <taxon>Colletotrichum</taxon>
        <taxon>Colletotrichum gloeosporioides species complex</taxon>
    </lineage>
</organism>
<proteinExistence type="predicted"/>
<protein>
    <submittedName>
        <fullName evidence="1">Uncharacterized protein</fullName>
    </submittedName>
</protein>
<name>T0K7D5_COLGC</name>
<sequence length="17" mass="1981">MSKLAVLTVDELMREFV</sequence>
<dbReference type="HOGENOM" id="CLU_3431976_0_0_1"/>